<proteinExistence type="predicted"/>
<dbReference type="EMBL" id="OBQJ01000004">
    <property type="protein sequence ID" value="SOC54603.1"/>
    <property type="molecule type" value="Genomic_DNA"/>
</dbReference>
<organism evidence="2 3">
    <name type="scientific">Chromohalobacter canadensis</name>
    <dbReference type="NCBI Taxonomy" id="141389"/>
    <lineage>
        <taxon>Bacteria</taxon>
        <taxon>Pseudomonadati</taxon>
        <taxon>Pseudomonadota</taxon>
        <taxon>Gammaproteobacteria</taxon>
        <taxon>Oceanospirillales</taxon>
        <taxon>Halomonadaceae</taxon>
        <taxon>Chromohalobacter</taxon>
    </lineage>
</organism>
<gene>
    <name evidence="2" type="ORF">SAMN05421509_10428</name>
</gene>
<dbReference type="AlphaFoldDB" id="A0A285VKV9"/>
<feature type="domain" description="Transcriptional regulator AbiEi antitoxin N-terminal" evidence="1">
    <location>
        <begin position="9"/>
        <end position="100"/>
    </location>
</feature>
<protein>
    <submittedName>
        <fullName evidence="2">Transcriptional regulator with AbiEi antitoxin N-terminal domain</fullName>
    </submittedName>
</protein>
<dbReference type="Pfam" id="PF11459">
    <property type="entry name" value="AbiEi_3"/>
    <property type="match status" value="1"/>
</dbReference>
<dbReference type="Proteomes" id="UP000219023">
    <property type="component" value="Unassembled WGS sequence"/>
</dbReference>
<evidence type="ECO:0000313" key="3">
    <source>
        <dbReference type="Proteomes" id="UP000219023"/>
    </source>
</evidence>
<dbReference type="OrthoDB" id="1550938at2"/>
<dbReference type="Pfam" id="PF17194">
    <property type="entry name" value="AbiEi_3_N"/>
    <property type="match status" value="1"/>
</dbReference>
<sequence>MLTMGDQKDKKLNLLLASLGDSDLVSSRWLQAHGYSRSLVARYVSSGWLVSPARGVYLRKGGRLQWQGVLRSLQQREGLPLYIGGRFALEMHGHEHYLRLGEAATVTLYGAVRPPGWLGQLGLPEQFVFCGKPPFEWPLPHFTMETPDNVLRDQGLERHEVLSGLEPIVCSTPERAILELCDGPTGAALVYEADSIMQSLATLRPRRVAELLRHCRSIKAKRLFLALADRYQHAWLRRIPLDGVDLGSGKRVLVPGGRLHPTYQITLPRDLDEHLG</sequence>
<evidence type="ECO:0000313" key="2">
    <source>
        <dbReference type="EMBL" id="SOC54603.1"/>
    </source>
</evidence>
<name>A0A285VKV9_9GAMM</name>
<evidence type="ECO:0000259" key="1">
    <source>
        <dbReference type="Pfam" id="PF17194"/>
    </source>
</evidence>
<dbReference type="InterPro" id="IPR033455">
    <property type="entry name" value="AbiEi_3_N"/>
</dbReference>
<reference evidence="2 3" key="1">
    <citation type="submission" date="2017-08" db="EMBL/GenBank/DDBJ databases">
        <authorList>
            <person name="de Groot N.N."/>
        </authorList>
    </citation>
    <scope>NUCLEOTIDE SEQUENCE [LARGE SCALE GENOMIC DNA]</scope>
    <source>
        <strain evidence="2 3">USBA 855</strain>
    </source>
</reference>
<accession>A0A285VKV9</accession>
<dbReference type="RefSeq" id="WP_097022582.1">
    <property type="nucleotide sequence ID" value="NZ_OBQJ01000004.1"/>
</dbReference>
<dbReference type="InterPro" id="IPR021561">
    <property type="entry name" value="AbiEi_3"/>
</dbReference>